<evidence type="ECO:0000256" key="2">
    <source>
        <dbReference type="ARBA" id="ARBA00022525"/>
    </source>
</evidence>
<dbReference type="EnsemblMetazoa" id="AEPI011303-RA">
    <property type="protein sequence ID" value="AEPI011303-PA"/>
    <property type="gene ID" value="AEPI011303"/>
</dbReference>
<sequence length="49" mass="5015">MSCGSDYSLSVAGCGAIAAGPGLTLTKIDYSKPYPECCPQVVMSSENLV</sequence>
<organism evidence="4 5">
    <name type="scientific">Anopheles epiroticus</name>
    <dbReference type="NCBI Taxonomy" id="199890"/>
    <lineage>
        <taxon>Eukaryota</taxon>
        <taxon>Metazoa</taxon>
        <taxon>Ecdysozoa</taxon>
        <taxon>Arthropoda</taxon>
        <taxon>Hexapoda</taxon>
        <taxon>Insecta</taxon>
        <taxon>Pterygota</taxon>
        <taxon>Neoptera</taxon>
        <taxon>Endopterygota</taxon>
        <taxon>Diptera</taxon>
        <taxon>Nematocera</taxon>
        <taxon>Culicoidea</taxon>
        <taxon>Culicidae</taxon>
        <taxon>Anophelinae</taxon>
        <taxon>Anopheles</taxon>
    </lineage>
</organism>
<reference evidence="5" key="1">
    <citation type="submission" date="2013-03" db="EMBL/GenBank/DDBJ databases">
        <title>The Genome Sequence of Anopheles epiroticus epiroticus2.</title>
        <authorList>
            <consortium name="The Broad Institute Genomics Platform"/>
            <person name="Neafsey D.E."/>
            <person name="Howell P."/>
            <person name="Walker B."/>
            <person name="Young S.K."/>
            <person name="Zeng Q."/>
            <person name="Gargeya S."/>
            <person name="Fitzgerald M."/>
            <person name="Haas B."/>
            <person name="Abouelleil A."/>
            <person name="Allen A.W."/>
            <person name="Alvarado L."/>
            <person name="Arachchi H.M."/>
            <person name="Berlin A.M."/>
            <person name="Chapman S.B."/>
            <person name="Gainer-Dewar J."/>
            <person name="Goldberg J."/>
            <person name="Griggs A."/>
            <person name="Gujja S."/>
            <person name="Hansen M."/>
            <person name="Howarth C."/>
            <person name="Imamovic A."/>
            <person name="Ireland A."/>
            <person name="Larimer J."/>
            <person name="McCowan C."/>
            <person name="Murphy C."/>
            <person name="Pearson M."/>
            <person name="Poon T.W."/>
            <person name="Priest M."/>
            <person name="Roberts A."/>
            <person name="Saif S."/>
            <person name="Shea T."/>
            <person name="Sisk P."/>
            <person name="Sykes S."/>
            <person name="Wortman J."/>
            <person name="Nusbaum C."/>
            <person name="Birren B."/>
        </authorList>
    </citation>
    <scope>NUCLEOTIDE SEQUENCE [LARGE SCALE GENOMIC DNA]</scope>
    <source>
        <strain evidence="5">Epiroticus2</strain>
    </source>
</reference>
<dbReference type="Proteomes" id="UP000075885">
    <property type="component" value="Unassembled WGS sequence"/>
</dbReference>
<evidence type="ECO:0000313" key="5">
    <source>
        <dbReference type="Proteomes" id="UP000075885"/>
    </source>
</evidence>
<reference evidence="4" key="2">
    <citation type="submission" date="2020-05" db="UniProtKB">
        <authorList>
            <consortium name="EnsemblMetazoa"/>
        </authorList>
    </citation>
    <scope>IDENTIFICATION</scope>
    <source>
        <strain evidence="4">Epiroticus2</strain>
    </source>
</reference>
<comment type="subcellular location">
    <subcellularLocation>
        <location evidence="1">Secreted</location>
    </subcellularLocation>
</comment>
<proteinExistence type="predicted"/>
<protein>
    <submittedName>
        <fullName evidence="4">SVWC domain-containing protein</fullName>
    </submittedName>
</protein>
<keyword evidence="2" id="KW-0964">Secreted</keyword>
<dbReference type="AlphaFoldDB" id="A0A182PWG6"/>
<dbReference type="Pfam" id="PF15430">
    <property type="entry name" value="SVWC"/>
    <property type="match status" value="1"/>
</dbReference>
<accession>A0A182PWG6</accession>
<evidence type="ECO:0000313" key="4">
    <source>
        <dbReference type="EnsemblMetazoa" id="AEPI011303-PA"/>
    </source>
</evidence>
<feature type="domain" description="Single" evidence="3">
    <location>
        <begin position="1"/>
        <end position="42"/>
    </location>
</feature>
<dbReference type="InterPro" id="IPR029277">
    <property type="entry name" value="SVWC_dom"/>
</dbReference>
<evidence type="ECO:0000259" key="3">
    <source>
        <dbReference type="Pfam" id="PF15430"/>
    </source>
</evidence>
<keyword evidence="5" id="KW-1185">Reference proteome</keyword>
<evidence type="ECO:0000256" key="1">
    <source>
        <dbReference type="ARBA" id="ARBA00004613"/>
    </source>
</evidence>
<name>A0A182PWG6_9DIPT</name>
<dbReference type="GO" id="GO:0005576">
    <property type="term" value="C:extracellular region"/>
    <property type="evidence" value="ECO:0007669"/>
    <property type="project" value="UniProtKB-SubCell"/>
</dbReference>
<dbReference type="VEuPathDB" id="VectorBase:AEPI011303"/>